<dbReference type="RefSeq" id="WP_148920135.1">
    <property type="nucleotide sequence ID" value="NZ_VTAV01000012.1"/>
</dbReference>
<proteinExistence type="predicted"/>
<feature type="chain" id="PRO_5022941968" description="DUF3575 domain-containing protein" evidence="1">
    <location>
        <begin position="20"/>
        <end position="179"/>
    </location>
</feature>
<gene>
    <name evidence="2" type="ORF">FXV77_15425</name>
</gene>
<organism evidence="2 3">
    <name type="scientific">Sphingobacterium phlebotomi</name>
    <dbReference type="NCBI Taxonomy" id="2605433"/>
    <lineage>
        <taxon>Bacteria</taxon>
        <taxon>Pseudomonadati</taxon>
        <taxon>Bacteroidota</taxon>
        <taxon>Sphingobacteriia</taxon>
        <taxon>Sphingobacteriales</taxon>
        <taxon>Sphingobacteriaceae</taxon>
        <taxon>Sphingobacterium</taxon>
    </lineage>
</organism>
<protein>
    <recommendedName>
        <fullName evidence="4">DUF3575 domain-containing protein</fullName>
    </recommendedName>
</protein>
<keyword evidence="3" id="KW-1185">Reference proteome</keyword>
<dbReference type="EMBL" id="VTAV01000012">
    <property type="protein sequence ID" value="TYR34412.1"/>
    <property type="molecule type" value="Genomic_DNA"/>
</dbReference>
<evidence type="ECO:0000313" key="2">
    <source>
        <dbReference type="EMBL" id="TYR34412.1"/>
    </source>
</evidence>
<evidence type="ECO:0000313" key="3">
    <source>
        <dbReference type="Proteomes" id="UP000322362"/>
    </source>
</evidence>
<comment type="caution">
    <text evidence="2">The sequence shown here is derived from an EMBL/GenBank/DDBJ whole genome shotgun (WGS) entry which is preliminary data.</text>
</comment>
<dbReference type="Proteomes" id="UP000322362">
    <property type="component" value="Unassembled WGS sequence"/>
</dbReference>
<feature type="signal peptide" evidence="1">
    <location>
        <begin position="1"/>
        <end position="19"/>
    </location>
</feature>
<accession>A0A5D4H2A9</accession>
<evidence type="ECO:0008006" key="4">
    <source>
        <dbReference type="Google" id="ProtNLM"/>
    </source>
</evidence>
<name>A0A5D4H2A9_9SPHI</name>
<reference evidence="2 3" key="1">
    <citation type="submission" date="2019-08" db="EMBL/GenBank/DDBJ databases">
        <title>Phlebobacter frassis gen. nov. sp. nov., a new member of family Sphingobacteriaceae isolated from sand fly rearing media.</title>
        <authorList>
            <person name="Kakumanu M.L."/>
            <person name="Marayati B.F."/>
            <person name="Wada-Katsumata A."/>
            <person name="Wasserberg G."/>
            <person name="Schal C."/>
            <person name="Apperson C.S."/>
            <person name="Ponnusamy L."/>
        </authorList>
    </citation>
    <scope>NUCLEOTIDE SEQUENCE [LARGE SCALE GENOMIC DNA]</scope>
    <source>
        <strain evidence="2 3">SSI9</strain>
    </source>
</reference>
<keyword evidence="1" id="KW-0732">Signal</keyword>
<dbReference type="AlphaFoldDB" id="A0A5D4H2A9"/>
<sequence length="179" mass="19951">MRKILLFWSFMAFVFVSHAQESRRERAAARPNHIMLDPISLIAGPVLNFSYERAINEDVGLGVHSLLGLGAMDEMIQFSPFGRLYVGGSHGAGFFMEAFVPIVNKEETFEKYSDAHANYIEVTEQRTSVGLGVGLGGKWLFKRNLMLEVGGGIARKFINTTDNMESITGKWMVGFGYAF</sequence>
<evidence type="ECO:0000256" key="1">
    <source>
        <dbReference type="SAM" id="SignalP"/>
    </source>
</evidence>